<sequence>MVVKKQKTAGCYMLIFFHLLLGIGALAGGGVLIISPDGSMSSMPLEILRNTPFNNFLIPGIILFTCLGVLPVVTAIFLASEKSLRVSGKLSLYKEAHGAWNSSLYIGFILIGWITVQMYLIEEVVFLHVFYILLGLLIQIITLLPSVKNHYSDYDYRK</sequence>
<keyword evidence="3" id="KW-1185">Reference proteome</keyword>
<feature type="transmembrane region" description="Helical" evidence="1">
    <location>
        <begin position="56"/>
        <end position="78"/>
    </location>
</feature>
<reference evidence="2 3" key="1">
    <citation type="submission" date="2016-10" db="EMBL/GenBank/DDBJ databases">
        <authorList>
            <person name="de Groot N.N."/>
        </authorList>
    </citation>
    <scope>NUCLEOTIDE SEQUENCE [LARGE SCALE GENOMIC DNA]</scope>
    <source>
        <strain evidence="2 3">DSM 23126</strain>
    </source>
</reference>
<feature type="transmembrane region" description="Helical" evidence="1">
    <location>
        <begin position="126"/>
        <end position="147"/>
    </location>
</feature>
<evidence type="ECO:0000313" key="3">
    <source>
        <dbReference type="Proteomes" id="UP000199488"/>
    </source>
</evidence>
<feature type="transmembrane region" description="Helical" evidence="1">
    <location>
        <begin position="12"/>
        <end position="36"/>
    </location>
</feature>
<evidence type="ECO:0000313" key="2">
    <source>
        <dbReference type="EMBL" id="SDW07410.1"/>
    </source>
</evidence>
<organism evidence="2 3">
    <name type="scientific">Marinococcus luteus</name>
    <dbReference type="NCBI Taxonomy" id="1122204"/>
    <lineage>
        <taxon>Bacteria</taxon>
        <taxon>Bacillati</taxon>
        <taxon>Bacillota</taxon>
        <taxon>Bacilli</taxon>
        <taxon>Bacillales</taxon>
        <taxon>Bacillaceae</taxon>
        <taxon>Marinococcus</taxon>
    </lineage>
</organism>
<gene>
    <name evidence="2" type="ORF">SAMN05421781_0352</name>
</gene>
<accession>A0A1H2QKI5</accession>
<name>A0A1H2QKI5_9BACI</name>
<feature type="transmembrane region" description="Helical" evidence="1">
    <location>
        <begin position="99"/>
        <end position="120"/>
    </location>
</feature>
<proteinExistence type="predicted"/>
<dbReference type="EMBL" id="FNNC01000001">
    <property type="protein sequence ID" value="SDW07410.1"/>
    <property type="molecule type" value="Genomic_DNA"/>
</dbReference>
<evidence type="ECO:0000256" key="1">
    <source>
        <dbReference type="SAM" id="Phobius"/>
    </source>
</evidence>
<keyword evidence="1" id="KW-1133">Transmembrane helix</keyword>
<dbReference type="AlphaFoldDB" id="A0A1H2QKI5"/>
<keyword evidence="1" id="KW-0472">Membrane</keyword>
<dbReference type="RefSeq" id="WP_091610469.1">
    <property type="nucleotide sequence ID" value="NZ_FNNC01000001.1"/>
</dbReference>
<dbReference type="OrthoDB" id="1909107at2"/>
<protein>
    <submittedName>
        <fullName evidence="2">Uncharacterized protein</fullName>
    </submittedName>
</protein>
<dbReference type="Proteomes" id="UP000199488">
    <property type="component" value="Unassembled WGS sequence"/>
</dbReference>
<keyword evidence="1" id="KW-0812">Transmembrane</keyword>